<dbReference type="Proteomes" id="UP000323274">
    <property type="component" value="Unassembled WGS sequence"/>
</dbReference>
<sequence length="80" mass="8615">MTVEQALTIALIVVGFLLIVTVMMQPSKQQDALSALSGGAGDLFAERKSRGFEAVMRRATAILGGLWFVIGFVLMYLSAH</sequence>
<dbReference type="GO" id="GO:0043952">
    <property type="term" value="P:protein transport by the Sec complex"/>
    <property type="evidence" value="ECO:0007669"/>
    <property type="project" value="TreeGrafter"/>
</dbReference>
<evidence type="ECO:0000256" key="3">
    <source>
        <dbReference type="ARBA" id="ARBA00022448"/>
    </source>
</evidence>
<keyword evidence="8 10" id="KW-0811">Translocation</keyword>
<dbReference type="GO" id="GO:0009306">
    <property type="term" value="P:protein secretion"/>
    <property type="evidence" value="ECO:0007669"/>
    <property type="project" value="UniProtKB-UniRule"/>
</dbReference>
<gene>
    <name evidence="11" type="primary">secG</name>
    <name evidence="11" type="ORF">LCIT_01000</name>
</gene>
<evidence type="ECO:0000256" key="2">
    <source>
        <dbReference type="ARBA" id="ARBA00008445"/>
    </source>
</evidence>
<evidence type="ECO:0000256" key="7">
    <source>
        <dbReference type="ARBA" id="ARBA00022989"/>
    </source>
</evidence>
<evidence type="ECO:0000313" key="11">
    <source>
        <dbReference type="EMBL" id="GDZ82858.1"/>
    </source>
</evidence>
<accession>A0A5A5TXL5</accession>
<keyword evidence="4 10" id="KW-1003">Cell membrane</keyword>
<feature type="transmembrane region" description="Helical" evidence="10">
    <location>
        <begin position="59"/>
        <end position="79"/>
    </location>
</feature>
<evidence type="ECO:0000256" key="5">
    <source>
        <dbReference type="ARBA" id="ARBA00022692"/>
    </source>
</evidence>
<dbReference type="OMA" id="VTVMMQP"/>
<dbReference type="PANTHER" id="PTHR34182">
    <property type="entry name" value="PROTEIN-EXPORT MEMBRANE PROTEIN SECG"/>
    <property type="match status" value="1"/>
</dbReference>
<comment type="similarity">
    <text evidence="2 10">Belongs to the SecG family.</text>
</comment>
<dbReference type="AlphaFoldDB" id="A0A5A5TXL5"/>
<organism evidence="11 12">
    <name type="scientific">Leuconostoc citreum</name>
    <dbReference type="NCBI Taxonomy" id="33964"/>
    <lineage>
        <taxon>Bacteria</taxon>
        <taxon>Bacillati</taxon>
        <taxon>Bacillota</taxon>
        <taxon>Bacilli</taxon>
        <taxon>Lactobacillales</taxon>
        <taxon>Lactobacillaceae</taxon>
        <taxon>Leuconostoc</taxon>
    </lineage>
</organism>
<keyword evidence="9 10" id="KW-0472">Membrane</keyword>
<keyword evidence="5 10" id="KW-0812">Transmembrane</keyword>
<evidence type="ECO:0000256" key="6">
    <source>
        <dbReference type="ARBA" id="ARBA00022927"/>
    </source>
</evidence>
<proteinExistence type="inferred from homology"/>
<evidence type="ECO:0000256" key="10">
    <source>
        <dbReference type="RuleBase" id="RU365087"/>
    </source>
</evidence>
<keyword evidence="3 10" id="KW-0813">Transport</keyword>
<keyword evidence="6 10" id="KW-0653">Protein transport</keyword>
<evidence type="ECO:0000256" key="9">
    <source>
        <dbReference type="ARBA" id="ARBA00023136"/>
    </source>
</evidence>
<dbReference type="EMBL" id="BJJW01000001">
    <property type="protein sequence ID" value="GDZ82858.1"/>
    <property type="molecule type" value="Genomic_DNA"/>
</dbReference>
<dbReference type="NCBIfam" id="TIGR00810">
    <property type="entry name" value="secG"/>
    <property type="match status" value="1"/>
</dbReference>
<dbReference type="Pfam" id="PF03840">
    <property type="entry name" value="SecG"/>
    <property type="match status" value="1"/>
</dbReference>
<name>A0A5A5TXL5_LEUCI</name>
<dbReference type="GO" id="GO:0065002">
    <property type="term" value="P:intracellular protein transmembrane transport"/>
    <property type="evidence" value="ECO:0007669"/>
    <property type="project" value="TreeGrafter"/>
</dbReference>
<dbReference type="PRINTS" id="PR01651">
    <property type="entry name" value="SECGEXPORT"/>
</dbReference>
<evidence type="ECO:0000256" key="4">
    <source>
        <dbReference type="ARBA" id="ARBA00022475"/>
    </source>
</evidence>
<keyword evidence="7 10" id="KW-1133">Transmembrane helix</keyword>
<dbReference type="PANTHER" id="PTHR34182:SF1">
    <property type="entry name" value="PROTEIN-EXPORT MEMBRANE PROTEIN SECG"/>
    <property type="match status" value="1"/>
</dbReference>
<evidence type="ECO:0000313" key="12">
    <source>
        <dbReference type="Proteomes" id="UP000323274"/>
    </source>
</evidence>
<comment type="caution">
    <text evidence="11">The sequence shown here is derived from an EMBL/GenBank/DDBJ whole genome shotgun (WGS) entry which is preliminary data.</text>
</comment>
<protein>
    <recommendedName>
        <fullName evidence="10">Protein-export membrane protein SecG</fullName>
    </recommendedName>
</protein>
<comment type="function">
    <text evidence="10">Involved in protein export. Participates in an early event of protein translocation.</text>
</comment>
<feature type="transmembrane region" description="Helical" evidence="10">
    <location>
        <begin position="6"/>
        <end position="24"/>
    </location>
</feature>
<comment type="subcellular location">
    <subcellularLocation>
        <location evidence="1 10">Cell membrane</location>
        <topology evidence="1 10">Multi-pass membrane protein</topology>
    </subcellularLocation>
</comment>
<evidence type="ECO:0000256" key="8">
    <source>
        <dbReference type="ARBA" id="ARBA00023010"/>
    </source>
</evidence>
<reference evidence="11 12" key="1">
    <citation type="submission" date="2019-04" db="EMBL/GenBank/DDBJ databases">
        <title>A pseudo-fructophilic Leuconostoc citreum strain F192-5 isolated from peel of satsuma mandarin: the first report for isolation and characterization of strain-dependent fructophilic-like characteristics.</title>
        <authorList>
            <person name="Maeno S."/>
            <person name="Tanizawa Y."/>
            <person name="Kajikawa A."/>
            <person name="Kanesaki Y."/>
            <person name="Kubota E."/>
            <person name="Arita M."/>
            <person name="Leon D."/>
            <person name="Endo A."/>
        </authorList>
    </citation>
    <scope>NUCLEOTIDE SEQUENCE [LARGE SCALE GENOMIC DNA]</scope>
    <source>
        <strain evidence="11 12">F192-5</strain>
    </source>
</reference>
<dbReference type="GO" id="GO:0005886">
    <property type="term" value="C:plasma membrane"/>
    <property type="evidence" value="ECO:0007669"/>
    <property type="project" value="UniProtKB-SubCell"/>
</dbReference>
<evidence type="ECO:0000256" key="1">
    <source>
        <dbReference type="ARBA" id="ARBA00004651"/>
    </source>
</evidence>
<dbReference type="GO" id="GO:0015450">
    <property type="term" value="F:protein-transporting ATPase activity"/>
    <property type="evidence" value="ECO:0007669"/>
    <property type="project" value="UniProtKB-UniRule"/>
</dbReference>
<dbReference type="InterPro" id="IPR004692">
    <property type="entry name" value="SecG"/>
</dbReference>